<dbReference type="GO" id="GO:0005634">
    <property type="term" value="C:nucleus"/>
    <property type="evidence" value="ECO:0007669"/>
    <property type="project" value="UniProtKB-SubCell"/>
</dbReference>
<dbReference type="InterPro" id="IPR050527">
    <property type="entry name" value="Snail/Krueppel_Znf"/>
</dbReference>
<evidence type="ECO:0000259" key="10">
    <source>
        <dbReference type="PROSITE" id="PS50157"/>
    </source>
</evidence>
<evidence type="ECO:0000256" key="5">
    <source>
        <dbReference type="ARBA" id="ARBA00022833"/>
    </source>
</evidence>
<evidence type="ECO:0000256" key="9">
    <source>
        <dbReference type="SAM" id="MobiDB-lite"/>
    </source>
</evidence>
<feature type="compositionally biased region" description="Basic and acidic residues" evidence="9">
    <location>
        <begin position="472"/>
        <end position="482"/>
    </location>
</feature>
<keyword evidence="7" id="KW-0539">Nucleus</keyword>
<evidence type="ECO:0000256" key="4">
    <source>
        <dbReference type="ARBA" id="ARBA00022771"/>
    </source>
</evidence>
<protein>
    <submittedName>
        <fullName evidence="12">C2H2-type domain-containing protein</fullName>
    </submittedName>
</protein>
<accession>A0A7E4VPA6</accession>
<evidence type="ECO:0000256" key="3">
    <source>
        <dbReference type="ARBA" id="ARBA00022737"/>
    </source>
</evidence>
<keyword evidence="3" id="KW-0677">Repeat</keyword>
<sequence>MSSMHQNDESDPNFDGQQYLGDNVYIDHLDDEGAYGLNAAYDPPGSVFEHAATDNVEYYVDESAGTSVDANNFDGNMALAPPTLDMMDTDLQQEFDVAYEPQQPGDEQHHVESYYEEMPVATRAEDAVNMGASTSADGNYMNTMDGLIVYQGVEGRLLDQMDGPVQFFDSNDQPIVYYNGDLPDGVRFVQTENLVDSGAVQYVDEYGNFVDPPTNEVKEGYVLLDEYGNEVVMDNNGCVNGQEVEIVTSAPPFPDHAKRLSAAHTAKRSKAELSRYNYVCGECNVCYPRGQYRDFVKHLDLCVIHALVRGINQLKINHNNQRVQEAARLERIANERAENNMLVNQNEYNPHTPPPELNAANETTEEDSLDHNEDTDQAPLLKKGEPERVYPKIECPYCGLMLQRHNFRAHHRIHTGELPFLCQICEKGFRTTSALRVHLRSHTGERPYSCLMCSYATITKRNLDRHVYNNHIKENANKKDNGNNDSSMRIRRGHYRPFTDTSLIEEIQAQHRQNAYENVMAAIGRNDVESVIAHITNDVAKHRDVEGRSLLQLAFESSAYPICEYLIRRFRGCFKPEEIRSYGQLPDDQNK</sequence>
<feature type="domain" description="C2H2-type" evidence="10">
    <location>
        <begin position="448"/>
        <end position="476"/>
    </location>
</feature>
<dbReference type="InterPro" id="IPR036236">
    <property type="entry name" value="Znf_C2H2_sf"/>
</dbReference>
<comment type="subcellular location">
    <subcellularLocation>
        <location evidence="1">Nucleus</location>
    </subcellularLocation>
</comment>
<feature type="region of interest" description="Disordered" evidence="9">
    <location>
        <begin position="472"/>
        <end position="491"/>
    </location>
</feature>
<organism evidence="11 12">
    <name type="scientific">Panagrellus redivivus</name>
    <name type="common">Microworm</name>
    <dbReference type="NCBI Taxonomy" id="6233"/>
    <lineage>
        <taxon>Eukaryota</taxon>
        <taxon>Metazoa</taxon>
        <taxon>Ecdysozoa</taxon>
        <taxon>Nematoda</taxon>
        <taxon>Chromadorea</taxon>
        <taxon>Rhabditida</taxon>
        <taxon>Tylenchina</taxon>
        <taxon>Panagrolaimomorpha</taxon>
        <taxon>Panagrolaimoidea</taxon>
        <taxon>Panagrolaimidae</taxon>
        <taxon>Panagrellus</taxon>
    </lineage>
</organism>
<dbReference type="Pfam" id="PF00096">
    <property type="entry name" value="zf-C2H2"/>
    <property type="match status" value="1"/>
</dbReference>
<dbReference type="GO" id="GO:0000981">
    <property type="term" value="F:DNA-binding transcription factor activity, RNA polymerase II-specific"/>
    <property type="evidence" value="ECO:0007669"/>
    <property type="project" value="TreeGrafter"/>
</dbReference>
<dbReference type="PROSITE" id="PS00028">
    <property type="entry name" value="ZINC_FINGER_C2H2_1"/>
    <property type="match status" value="1"/>
</dbReference>
<reference evidence="12" key="2">
    <citation type="submission" date="2020-10" db="UniProtKB">
        <authorList>
            <consortium name="WormBaseParasite"/>
        </authorList>
    </citation>
    <scope>IDENTIFICATION</scope>
</reference>
<dbReference type="FunFam" id="3.30.160.60:FF:001465">
    <property type="entry name" value="Zinc finger protein 560"/>
    <property type="match status" value="1"/>
</dbReference>
<dbReference type="Proteomes" id="UP000492821">
    <property type="component" value="Unassembled WGS sequence"/>
</dbReference>
<keyword evidence="11" id="KW-1185">Reference proteome</keyword>
<dbReference type="GO" id="GO:0000978">
    <property type="term" value="F:RNA polymerase II cis-regulatory region sequence-specific DNA binding"/>
    <property type="evidence" value="ECO:0007669"/>
    <property type="project" value="TreeGrafter"/>
</dbReference>
<name>A0A7E4VPA6_PANRE</name>
<evidence type="ECO:0000256" key="1">
    <source>
        <dbReference type="ARBA" id="ARBA00004123"/>
    </source>
</evidence>
<dbReference type="PANTHER" id="PTHR24388:SF54">
    <property type="entry name" value="PROTEIN ESCARGOT"/>
    <property type="match status" value="1"/>
</dbReference>
<dbReference type="FunFam" id="3.30.160.60:FF:000446">
    <property type="entry name" value="Zinc finger protein"/>
    <property type="match status" value="1"/>
</dbReference>
<dbReference type="WBParaSite" id="Pan_g2337.t1">
    <property type="protein sequence ID" value="Pan_g2337.t1"/>
    <property type="gene ID" value="Pan_g2337"/>
</dbReference>
<feature type="region of interest" description="Disordered" evidence="9">
    <location>
        <begin position="345"/>
        <end position="383"/>
    </location>
</feature>
<proteinExistence type="predicted"/>
<dbReference type="PANTHER" id="PTHR24388">
    <property type="entry name" value="ZINC FINGER PROTEIN"/>
    <property type="match status" value="1"/>
</dbReference>
<evidence type="ECO:0000256" key="8">
    <source>
        <dbReference type="PROSITE-ProRule" id="PRU00042"/>
    </source>
</evidence>
<evidence type="ECO:0000313" key="11">
    <source>
        <dbReference type="Proteomes" id="UP000492821"/>
    </source>
</evidence>
<dbReference type="PROSITE" id="PS50157">
    <property type="entry name" value="ZINC_FINGER_C2H2_2"/>
    <property type="match status" value="2"/>
</dbReference>
<dbReference type="AlphaFoldDB" id="A0A7E4VPA6"/>
<reference evidence="11" key="1">
    <citation type="journal article" date="2013" name="Genetics">
        <title>The draft genome and transcriptome of Panagrellus redivivus are shaped by the harsh demands of a free-living lifestyle.</title>
        <authorList>
            <person name="Srinivasan J."/>
            <person name="Dillman A.R."/>
            <person name="Macchietto M.G."/>
            <person name="Heikkinen L."/>
            <person name="Lakso M."/>
            <person name="Fracchia K.M."/>
            <person name="Antoshechkin I."/>
            <person name="Mortazavi A."/>
            <person name="Wong G."/>
            <person name="Sternberg P.W."/>
        </authorList>
    </citation>
    <scope>NUCLEOTIDE SEQUENCE [LARGE SCALE GENOMIC DNA]</scope>
    <source>
        <strain evidence="11">MT8872</strain>
    </source>
</reference>
<dbReference type="GO" id="GO:0008270">
    <property type="term" value="F:zinc ion binding"/>
    <property type="evidence" value="ECO:0007669"/>
    <property type="project" value="UniProtKB-KW"/>
</dbReference>
<keyword evidence="2" id="KW-0479">Metal-binding</keyword>
<evidence type="ECO:0000313" key="12">
    <source>
        <dbReference type="WBParaSite" id="Pan_g2337.t1"/>
    </source>
</evidence>
<dbReference type="SUPFAM" id="SSF57667">
    <property type="entry name" value="beta-beta-alpha zinc fingers"/>
    <property type="match status" value="1"/>
</dbReference>
<dbReference type="Gene3D" id="3.30.160.60">
    <property type="entry name" value="Classic Zinc Finger"/>
    <property type="match status" value="2"/>
</dbReference>
<keyword evidence="5" id="KW-0862">Zinc</keyword>
<dbReference type="SMART" id="SM00355">
    <property type="entry name" value="ZnF_C2H2"/>
    <property type="match status" value="3"/>
</dbReference>
<evidence type="ECO:0000256" key="6">
    <source>
        <dbReference type="ARBA" id="ARBA00023125"/>
    </source>
</evidence>
<keyword evidence="4 8" id="KW-0863">Zinc-finger</keyword>
<dbReference type="InterPro" id="IPR013087">
    <property type="entry name" value="Znf_C2H2_type"/>
</dbReference>
<keyword evidence="6" id="KW-0238">DNA-binding</keyword>
<feature type="domain" description="C2H2-type" evidence="10">
    <location>
        <begin position="420"/>
        <end position="447"/>
    </location>
</feature>
<evidence type="ECO:0000256" key="7">
    <source>
        <dbReference type="ARBA" id="ARBA00023242"/>
    </source>
</evidence>
<evidence type="ECO:0000256" key="2">
    <source>
        <dbReference type="ARBA" id="ARBA00022723"/>
    </source>
</evidence>
<dbReference type="GO" id="GO:0000122">
    <property type="term" value="P:negative regulation of transcription by RNA polymerase II"/>
    <property type="evidence" value="ECO:0007669"/>
    <property type="project" value="UniProtKB-ARBA"/>
</dbReference>